<dbReference type="InterPro" id="IPR026823">
    <property type="entry name" value="cEGF"/>
</dbReference>
<evidence type="ECO:0000256" key="9">
    <source>
        <dbReference type="SAM" id="MobiDB-lite"/>
    </source>
</evidence>
<keyword evidence="12" id="KW-1185">Reference proteome</keyword>
<feature type="region of interest" description="Disordered" evidence="9">
    <location>
        <begin position="38"/>
        <end position="83"/>
    </location>
</feature>
<dbReference type="InterPro" id="IPR050751">
    <property type="entry name" value="ECM_structural_protein"/>
</dbReference>
<feature type="domain" description="EGF-like" evidence="10">
    <location>
        <begin position="312"/>
        <end position="352"/>
    </location>
</feature>
<accession>A0A5B8XNU8</accession>
<dbReference type="InterPro" id="IPR000152">
    <property type="entry name" value="EGF-type_Asp/Asn_hydroxyl_site"/>
</dbReference>
<keyword evidence="3" id="KW-0245">EGF-like domain</keyword>
<dbReference type="SMART" id="SM00181">
    <property type="entry name" value="EGF"/>
    <property type="match status" value="11"/>
</dbReference>
<dbReference type="InterPro" id="IPR009030">
    <property type="entry name" value="Growth_fac_rcpt_cys_sf"/>
</dbReference>
<dbReference type="Pfam" id="PF12662">
    <property type="entry name" value="cEGF"/>
    <property type="match status" value="1"/>
</dbReference>
<feature type="domain" description="EGF-like" evidence="10">
    <location>
        <begin position="477"/>
        <end position="517"/>
    </location>
</feature>
<dbReference type="PANTHER" id="PTHR24034:SF209">
    <property type="entry name" value="EGF-LIKE DOMAIN-CONTAINING PROTEIN"/>
    <property type="match status" value="1"/>
</dbReference>
<keyword evidence="4" id="KW-0732">Signal</keyword>
<dbReference type="PROSITE" id="PS50026">
    <property type="entry name" value="EGF_3"/>
    <property type="match status" value="9"/>
</dbReference>
<evidence type="ECO:0000313" key="11">
    <source>
        <dbReference type="EMBL" id="QED26628.1"/>
    </source>
</evidence>
<dbReference type="Gene3D" id="2.60.120.380">
    <property type="match status" value="1"/>
</dbReference>
<proteinExistence type="predicted"/>
<dbReference type="Pfam" id="PF12947">
    <property type="entry name" value="EGF_3"/>
    <property type="match status" value="6"/>
</dbReference>
<protein>
    <recommendedName>
        <fullName evidence="10">EGF-like domain-containing protein</fullName>
    </recommendedName>
</protein>
<dbReference type="InterPro" id="IPR024731">
    <property type="entry name" value="NELL2-like_EGF"/>
</dbReference>
<dbReference type="EMBL" id="CP042467">
    <property type="protein sequence ID" value="QED26628.1"/>
    <property type="molecule type" value="Genomic_DNA"/>
</dbReference>
<sequence>MLQYRLHASGARIMWKSNFWMAPLVLFLAACGTDDIKKGPPQGNNTDPNNSNNGSNNLNNSNNTQTTGSNNQVDMPPDMQAECSDGVISGDETDVDCGGSCAPCELGQACTQPSDCSTNVCEDDLCAPEKLEVGAACLEASECLSGQCVAFGDVQICTDACANGCAPGTTCFDDLCAPDSYCESENGIGFGPGCENTPCGICDEVAECVEEGNTFTCVCPEGYAGDGTSCADVNECDTNPCDPNAICSNNEGGFECACPAGYNGDGFACTEINECDLGLDNCSPNAACANTPGSFSCTCLAGFEGDGVQCVDVNECTNGTDACHTNATCNNTQGSYTCSCNPGFQGNGTTCTDINECSNSTLNNCHSNASCANTPGSYTCTCDPGYQGNGTTCSDINECASNPCPNNSTCTNSAGSYSCACAPGYRFNAATNSCDNINECAENTDNCSPLAICVDQPGTFVCACSLGYQGNGVTCTDVNECTAGTDNCSDNATCLNTTGSYTCECNTGYTGDGVNCANVDECADGTDLCSQYATCSDTVGSYDCTCNTPFYGDGLSCARSGDTCGDPFTLVDLSTYTATNVDFQNQYTVTQSWCPQLDFSGGNGADNVWMFTPDTTGFYHLRVQSDYDVTIAIYTDCATPESTCVGGMDDDTGSGSNTELIDVELVANTPYFIVVDAYSSTGSGTYSIDIQPNECLNGTDACSDIQTCEVDYFGSICTCPEGYEPDGTGGCADINECDLSPCGDGTCVNTDGSYECTCDAPSVPLDDVCIIPALGDHCSNPFVVGAVPYNNASNNSAANAFYRFTDTSQCDGAAYSPLSSSREEVYAFTPTVAGNYTFTMTPGYDAVLYIAEDCETIETTCLAGADDSVGQGVETITVDLLQGQTYYIFADAYGSGTGTYSLDIICNNCP</sequence>
<dbReference type="KEGG" id="bbae:FRD01_05080"/>
<dbReference type="Pfam" id="PF07645">
    <property type="entry name" value="EGF_CA"/>
    <property type="match status" value="3"/>
</dbReference>
<evidence type="ECO:0000313" key="12">
    <source>
        <dbReference type="Proteomes" id="UP000321595"/>
    </source>
</evidence>
<feature type="domain" description="EGF-like" evidence="10">
    <location>
        <begin position="733"/>
        <end position="770"/>
    </location>
</feature>
<feature type="domain" description="EGF-like" evidence="10">
    <location>
        <begin position="395"/>
        <end position="431"/>
    </location>
</feature>
<evidence type="ECO:0000256" key="6">
    <source>
        <dbReference type="ARBA" id="ARBA00022837"/>
    </source>
</evidence>
<dbReference type="InterPro" id="IPR018097">
    <property type="entry name" value="EGF_Ca-bd_CS"/>
</dbReference>
<dbReference type="InterPro" id="IPR001881">
    <property type="entry name" value="EGF-like_Ca-bd_dom"/>
</dbReference>
<dbReference type="AlphaFoldDB" id="A0A5B8XNU8"/>
<feature type="domain" description="EGF-like" evidence="10">
    <location>
        <begin position="436"/>
        <end position="476"/>
    </location>
</feature>
<evidence type="ECO:0000256" key="7">
    <source>
        <dbReference type="ARBA" id="ARBA00023157"/>
    </source>
</evidence>
<keyword evidence="8" id="KW-0325">Glycoprotein</keyword>
<feature type="domain" description="EGF-like" evidence="10">
    <location>
        <begin position="353"/>
        <end position="394"/>
    </location>
</feature>
<evidence type="ECO:0000256" key="2">
    <source>
        <dbReference type="ARBA" id="ARBA00022525"/>
    </source>
</evidence>
<feature type="domain" description="EGF-like" evidence="10">
    <location>
        <begin position="271"/>
        <end position="311"/>
    </location>
</feature>
<dbReference type="OrthoDB" id="5514547at2"/>
<reference evidence="11 12" key="1">
    <citation type="submission" date="2019-08" db="EMBL/GenBank/DDBJ databases">
        <authorList>
            <person name="Liang Q."/>
        </authorList>
    </citation>
    <scope>NUCLEOTIDE SEQUENCE [LARGE SCALE GENOMIC DNA]</scope>
    <source>
        <strain evidence="11 12">V1718</strain>
    </source>
</reference>
<dbReference type="PROSITE" id="PS01187">
    <property type="entry name" value="EGF_CA"/>
    <property type="match status" value="4"/>
</dbReference>
<evidence type="ECO:0000259" key="10">
    <source>
        <dbReference type="PROSITE" id="PS50026"/>
    </source>
</evidence>
<keyword evidence="7" id="KW-1015">Disulfide bond</keyword>
<dbReference type="InterPro" id="IPR000742">
    <property type="entry name" value="EGF"/>
</dbReference>
<dbReference type="GO" id="GO:0005509">
    <property type="term" value="F:calcium ion binding"/>
    <property type="evidence" value="ECO:0007669"/>
    <property type="project" value="InterPro"/>
</dbReference>
<dbReference type="PROSITE" id="PS01186">
    <property type="entry name" value="EGF_2"/>
    <property type="match status" value="7"/>
</dbReference>
<dbReference type="SMART" id="SM00179">
    <property type="entry name" value="EGF_CA"/>
    <property type="match status" value="10"/>
</dbReference>
<dbReference type="PROSITE" id="PS51257">
    <property type="entry name" value="PROKAR_LIPOPROTEIN"/>
    <property type="match status" value="1"/>
</dbReference>
<keyword evidence="2" id="KW-0964">Secreted</keyword>
<keyword evidence="6" id="KW-0106">Calcium</keyword>
<dbReference type="GO" id="GO:0005576">
    <property type="term" value="C:extracellular region"/>
    <property type="evidence" value="ECO:0007669"/>
    <property type="project" value="UniProtKB-SubCell"/>
</dbReference>
<organism evidence="11 12">
    <name type="scientific">Microvenator marinus</name>
    <dbReference type="NCBI Taxonomy" id="2600177"/>
    <lineage>
        <taxon>Bacteria</taxon>
        <taxon>Deltaproteobacteria</taxon>
        <taxon>Bradymonadales</taxon>
        <taxon>Microvenatoraceae</taxon>
        <taxon>Microvenator</taxon>
    </lineage>
</organism>
<comment type="subcellular location">
    <subcellularLocation>
        <location evidence="1">Secreted</location>
    </subcellularLocation>
</comment>
<dbReference type="InterPro" id="IPR049883">
    <property type="entry name" value="NOTCH1_EGF-like"/>
</dbReference>
<evidence type="ECO:0000256" key="1">
    <source>
        <dbReference type="ARBA" id="ARBA00004613"/>
    </source>
</evidence>
<name>A0A5B8XNU8_9DELT</name>
<feature type="domain" description="EGF-like" evidence="10">
    <location>
        <begin position="232"/>
        <end position="268"/>
    </location>
</feature>
<dbReference type="CDD" id="cd00054">
    <property type="entry name" value="EGF_CA"/>
    <property type="match status" value="9"/>
</dbReference>
<dbReference type="PANTHER" id="PTHR24034">
    <property type="entry name" value="EGF-LIKE DOMAIN-CONTAINING PROTEIN"/>
    <property type="match status" value="1"/>
</dbReference>
<keyword evidence="5" id="KW-0677">Repeat</keyword>
<gene>
    <name evidence="11" type="ORF">FRD01_05080</name>
</gene>
<dbReference type="FunFam" id="2.10.25.10:FF:000038">
    <property type="entry name" value="Fibrillin 2"/>
    <property type="match status" value="8"/>
</dbReference>
<dbReference type="Proteomes" id="UP000321595">
    <property type="component" value="Chromosome"/>
</dbReference>
<dbReference type="PROSITE" id="PS00010">
    <property type="entry name" value="ASX_HYDROXYL"/>
    <property type="match status" value="9"/>
</dbReference>
<evidence type="ECO:0000256" key="8">
    <source>
        <dbReference type="ARBA" id="ARBA00023180"/>
    </source>
</evidence>
<dbReference type="Gene3D" id="2.10.25.10">
    <property type="entry name" value="Laminin"/>
    <property type="match status" value="10"/>
</dbReference>
<feature type="compositionally biased region" description="Low complexity" evidence="9">
    <location>
        <begin position="42"/>
        <end position="72"/>
    </location>
</feature>
<evidence type="ECO:0000256" key="3">
    <source>
        <dbReference type="ARBA" id="ARBA00022536"/>
    </source>
</evidence>
<evidence type="ECO:0000256" key="4">
    <source>
        <dbReference type="ARBA" id="ARBA00022729"/>
    </source>
</evidence>
<evidence type="ECO:0000256" key="5">
    <source>
        <dbReference type="ARBA" id="ARBA00022737"/>
    </source>
</evidence>
<feature type="domain" description="EGF-like" evidence="10">
    <location>
        <begin position="518"/>
        <end position="558"/>
    </location>
</feature>
<dbReference type="SUPFAM" id="SSF57184">
    <property type="entry name" value="Growth factor receptor domain"/>
    <property type="match status" value="4"/>
</dbReference>